<evidence type="ECO:0000256" key="3">
    <source>
        <dbReference type="ARBA" id="ARBA00023237"/>
    </source>
</evidence>
<evidence type="ECO:0000256" key="1">
    <source>
        <dbReference type="ARBA" id="ARBA00004442"/>
    </source>
</evidence>
<feature type="chain" id="PRO_5032879730" evidence="4">
    <location>
        <begin position="32"/>
        <end position="446"/>
    </location>
</feature>
<protein>
    <submittedName>
        <fullName evidence="5">Outer membrane beta-barrel protein</fullName>
    </submittedName>
</protein>
<keyword evidence="3" id="KW-0998">Cell outer membrane</keyword>
<organism evidence="5 6">
    <name type="scientific">Aquariibacter albus</name>
    <dbReference type="NCBI Taxonomy" id="2759899"/>
    <lineage>
        <taxon>Bacteria</taxon>
        <taxon>Pseudomonadati</taxon>
        <taxon>Pseudomonadota</taxon>
        <taxon>Betaproteobacteria</taxon>
        <taxon>Burkholderiales</taxon>
        <taxon>Sphaerotilaceae</taxon>
        <taxon>Aquariibacter</taxon>
    </lineage>
</organism>
<dbReference type="Proteomes" id="UP000586093">
    <property type="component" value="Unassembled WGS sequence"/>
</dbReference>
<feature type="signal peptide" evidence="4">
    <location>
        <begin position="1"/>
        <end position="31"/>
    </location>
</feature>
<keyword evidence="6" id="KW-1185">Reference proteome</keyword>
<dbReference type="SUPFAM" id="SSF56935">
    <property type="entry name" value="Porins"/>
    <property type="match status" value="1"/>
</dbReference>
<comment type="subcellular location">
    <subcellularLocation>
        <location evidence="1">Cell outer membrane</location>
    </subcellularLocation>
</comment>
<dbReference type="GO" id="GO:0009279">
    <property type="term" value="C:cell outer membrane"/>
    <property type="evidence" value="ECO:0007669"/>
    <property type="project" value="UniProtKB-SubCell"/>
</dbReference>
<evidence type="ECO:0000313" key="5">
    <source>
        <dbReference type="EMBL" id="MBB1162552.1"/>
    </source>
</evidence>
<dbReference type="Gene3D" id="2.40.170.20">
    <property type="entry name" value="TonB-dependent receptor, beta-barrel domain"/>
    <property type="match status" value="1"/>
</dbReference>
<keyword evidence="4" id="KW-0732">Signal</keyword>
<accession>A0A839HMD5</accession>
<sequence length="446" mass="47656">MKITIDSFRHAMLPTTLALAVMAAWQTPAVAQSESSGSPETAAASGTPVMLPSGLFEPTRGLYARLGQSVRFEDNIFRRGSGQESDVIGTTSATLGTRLFLSRQVLNIEGTVLRNVYQDNDQLDNTGYRLNGRLAWEVGNNLAGSVQAGVSRDQVPLDSLIDLPGGGGVVRNVKNQAKTRYLSFDGRYGLFSMWSLEAFGDLTDVDYTDTSTALRARQNRTLGLGVLHKPSPDFNVGLRISQTQGEYTNDDFDRSDITVQMSYAPGDRLRLKGSLSYADEKHDQIGGRDYSGLTGSVSASYALTSKITLNAGFTRQTGTGETASQRIVNSAPAGSPPVLTPELSFLTDARLSNILNVGASWAATSKIAVRTSATVSRDNVDRSLIALPGSSSSTTTSTRFNLGASWAVHRIVGLSCDYSYIRRDAIASVSSYSANVVGCSASVALE</sequence>
<evidence type="ECO:0000256" key="2">
    <source>
        <dbReference type="ARBA" id="ARBA00023136"/>
    </source>
</evidence>
<dbReference type="EMBL" id="JACIVI010000004">
    <property type="protein sequence ID" value="MBB1162552.1"/>
    <property type="molecule type" value="Genomic_DNA"/>
</dbReference>
<dbReference type="InterPro" id="IPR036942">
    <property type="entry name" value="Beta-barrel_TonB_sf"/>
</dbReference>
<evidence type="ECO:0000313" key="6">
    <source>
        <dbReference type="Proteomes" id="UP000586093"/>
    </source>
</evidence>
<dbReference type="RefSeq" id="WP_182664613.1">
    <property type="nucleotide sequence ID" value="NZ_JACIVI010000004.1"/>
</dbReference>
<reference evidence="5 6" key="1">
    <citation type="submission" date="2020-08" db="EMBL/GenBank/DDBJ databases">
        <title>Aquariorum lacteus gen. nov., sp. nov., a new member of the family Comamonadaceae, isolated from freshwater aquarium.</title>
        <authorList>
            <person name="Chun S.-J."/>
        </authorList>
    </citation>
    <scope>NUCLEOTIDE SEQUENCE [LARGE SCALE GENOMIC DNA]</scope>
    <source>
        <strain evidence="5 6">SJAQ100</strain>
    </source>
</reference>
<gene>
    <name evidence="5" type="ORF">H4F90_11245</name>
</gene>
<keyword evidence="2" id="KW-0472">Membrane</keyword>
<proteinExistence type="predicted"/>
<dbReference type="AlphaFoldDB" id="A0A839HMD5"/>
<name>A0A839HMD5_9BURK</name>
<evidence type="ECO:0000256" key="4">
    <source>
        <dbReference type="SAM" id="SignalP"/>
    </source>
</evidence>
<comment type="caution">
    <text evidence="5">The sequence shown here is derived from an EMBL/GenBank/DDBJ whole genome shotgun (WGS) entry which is preliminary data.</text>
</comment>